<comment type="caution">
    <text evidence="3">The sequence shown here is derived from an EMBL/GenBank/DDBJ whole genome shotgun (WGS) entry which is preliminary data.</text>
</comment>
<dbReference type="EMBL" id="MAAO01000004">
    <property type="protein sequence ID" value="OUR98589.1"/>
    <property type="molecule type" value="Genomic_DNA"/>
</dbReference>
<protein>
    <submittedName>
        <fullName evidence="3">Uncharacterized protein</fullName>
    </submittedName>
</protein>
<sequence length="84" mass="9922">MSKVKSKKVLKVKCPNCKKTFNYYSSEFRPFCTERCKMIDMGQWLDESYTVPVKGTPDDHINIDEFDIDEMDQGFGNFYDDDEE</sequence>
<evidence type="ECO:0000313" key="4">
    <source>
        <dbReference type="Proteomes" id="UP000196531"/>
    </source>
</evidence>
<dbReference type="InterPro" id="IPR013088">
    <property type="entry name" value="Znf_NHR/GATA"/>
</dbReference>
<dbReference type="GO" id="GO:0006355">
    <property type="term" value="P:regulation of DNA-templated transcription"/>
    <property type="evidence" value="ECO:0007669"/>
    <property type="project" value="InterPro"/>
</dbReference>
<dbReference type="PANTHER" id="PTHR36150">
    <property type="entry name" value="DNA GYRASE INHIBITOR YACG"/>
    <property type="match status" value="1"/>
</dbReference>
<dbReference type="Proteomes" id="UP000196531">
    <property type="component" value="Unassembled WGS sequence"/>
</dbReference>
<evidence type="ECO:0000313" key="3">
    <source>
        <dbReference type="EMBL" id="OUR98589.1"/>
    </source>
</evidence>
<dbReference type="InterPro" id="IPR005584">
    <property type="entry name" value="DNA_gyrase_inhibitor_YacG"/>
</dbReference>
<evidence type="ECO:0000256" key="2">
    <source>
        <dbReference type="ARBA" id="ARBA00022833"/>
    </source>
</evidence>
<keyword evidence="2" id="KW-0862">Zinc</keyword>
<reference evidence="4" key="1">
    <citation type="journal article" date="2017" name="Proc. Natl. Acad. Sci. U.S.A.">
        <title>Simulation of Deepwater Horizon oil plume reveals substrate specialization within a complex community of hydrocarbon-degraders.</title>
        <authorList>
            <person name="Hu P."/>
            <person name="Dubinsky E.A."/>
            <person name="Probst A.J."/>
            <person name="Wang J."/>
            <person name="Sieber C.M.K."/>
            <person name="Tom L.M."/>
            <person name="Gardinali P."/>
            <person name="Banfield J.F."/>
            <person name="Atlas R.M."/>
            <person name="Andersen G.L."/>
        </authorList>
    </citation>
    <scope>NUCLEOTIDE SEQUENCE [LARGE SCALE GENOMIC DNA]</scope>
</reference>
<accession>A0A1Y5FA97</accession>
<name>A0A1Y5FA97_9BACT</name>
<evidence type="ECO:0000256" key="1">
    <source>
        <dbReference type="ARBA" id="ARBA00022723"/>
    </source>
</evidence>
<dbReference type="SUPFAM" id="SSF57716">
    <property type="entry name" value="Glucocorticoid receptor-like (DNA-binding domain)"/>
    <property type="match status" value="1"/>
</dbReference>
<keyword evidence="1" id="KW-0479">Metal-binding</keyword>
<dbReference type="Gene3D" id="3.30.50.10">
    <property type="entry name" value="Erythroid Transcription Factor GATA-1, subunit A"/>
    <property type="match status" value="1"/>
</dbReference>
<dbReference type="Pfam" id="PF03884">
    <property type="entry name" value="YacG"/>
    <property type="match status" value="1"/>
</dbReference>
<gene>
    <name evidence="3" type="ORF">A9Q84_04020</name>
</gene>
<dbReference type="AlphaFoldDB" id="A0A1Y5FA97"/>
<proteinExistence type="inferred from homology"/>
<dbReference type="PANTHER" id="PTHR36150:SF1">
    <property type="entry name" value="DNA GYRASE INHIBITOR YACG"/>
    <property type="match status" value="1"/>
</dbReference>
<organism evidence="3 4">
    <name type="scientific">Halobacteriovorax marinus</name>
    <dbReference type="NCBI Taxonomy" id="97084"/>
    <lineage>
        <taxon>Bacteria</taxon>
        <taxon>Pseudomonadati</taxon>
        <taxon>Bdellovibrionota</taxon>
        <taxon>Bacteriovoracia</taxon>
        <taxon>Bacteriovoracales</taxon>
        <taxon>Halobacteriovoraceae</taxon>
        <taxon>Halobacteriovorax</taxon>
    </lineage>
</organism>
<dbReference type="HAMAP" id="MF_00649">
    <property type="entry name" value="DNA_gyrase_inhibitor_YacG"/>
    <property type="match status" value="1"/>
</dbReference>
<dbReference type="GO" id="GO:0008270">
    <property type="term" value="F:zinc ion binding"/>
    <property type="evidence" value="ECO:0007669"/>
    <property type="project" value="InterPro"/>
</dbReference>